<comment type="caution">
    <text evidence="1">The sequence shown here is derived from an EMBL/GenBank/DDBJ whole genome shotgun (WGS) entry which is preliminary data.</text>
</comment>
<keyword evidence="2" id="KW-1185">Reference proteome</keyword>
<organism evidence="1 2">
    <name type="scientific">Xylaria multiplex</name>
    <dbReference type="NCBI Taxonomy" id="323545"/>
    <lineage>
        <taxon>Eukaryota</taxon>
        <taxon>Fungi</taxon>
        <taxon>Dikarya</taxon>
        <taxon>Ascomycota</taxon>
        <taxon>Pezizomycotina</taxon>
        <taxon>Sordariomycetes</taxon>
        <taxon>Xylariomycetidae</taxon>
        <taxon>Xylariales</taxon>
        <taxon>Xylariaceae</taxon>
        <taxon>Xylaria</taxon>
    </lineage>
</organism>
<dbReference type="AlphaFoldDB" id="A0A7C8IIK2"/>
<gene>
    <name evidence="1" type="ORF">GQX73_g9221</name>
</gene>
<protein>
    <recommendedName>
        <fullName evidence="3">F-box domain-containing protein</fullName>
    </recommendedName>
</protein>
<dbReference type="EMBL" id="WUBL01000155">
    <property type="protein sequence ID" value="KAF2964340.1"/>
    <property type="molecule type" value="Genomic_DNA"/>
</dbReference>
<dbReference type="Proteomes" id="UP000481858">
    <property type="component" value="Unassembled WGS sequence"/>
</dbReference>
<name>A0A7C8IIK2_9PEZI</name>
<reference evidence="1 2" key="1">
    <citation type="submission" date="2019-12" db="EMBL/GenBank/DDBJ databases">
        <title>Draft genome sequence of the ascomycete Xylaria multiplex DSM 110363.</title>
        <authorList>
            <person name="Buettner E."/>
            <person name="Kellner H."/>
        </authorList>
    </citation>
    <scope>NUCLEOTIDE SEQUENCE [LARGE SCALE GENOMIC DNA]</scope>
    <source>
        <strain evidence="1 2">DSM 110363</strain>
    </source>
</reference>
<evidence type="ECO:0000313" key="2">
    <source>
        <dbReference type="Proteomes" id="UP000481858"/>
    </source>
</evidence>
<accession>A0A7C8IIK2</accession>
<proteinExistence type="predicted"/>
<dbReference type="OrthoDB" id="2853639at2759"/>
<sequence>MSSAGLLSLPPELMLLLLGHLHNIEDLINTSLTCSQLTNCMAKVTPKVILRLAAAQTKVFFRPSPHFLVTATARELGNWARKSDANEKELALRLEEGIDGLLELALEHCGLTMERIRELQLLRYSLINPVTNIIDQCVGLQWAKTPGFWDTVDDAITLSADPPVTLFHLATYGELFAPDFETILNQDSNSRRLSVDTRLEFIKYCLPDCSFLANGYSQLFIGTDPAEDQRLQIRTTGPYTVVPPRSPLFSTHNHNIALTWLIRSSRFRPLYKDLRAKAGVPEFQKDFDDGWWFEEGVNQNWRQRLWECIMVCQGLEGLKMLITKEQLHWLSKIREWRDKITNLDREPPLVKVGQQATLEYPYLLGDLRVCAYRFANDRRRRR</sequence>
<evidence type="ECO:0008006" key="3">
    <source>
        <dbReference type="Google" id="ProtNLM"/>
    </source>
</evidence>
<evidence type="ECO:0000313" key="1">
    <source>
        <dbReference type="EMBL" id="KAF2964340.1"/>
    </source>
</evidence>
<dbReference type="InParanoid" id="A0A7C8IIK2"/>